<dbReference type="Pfam" id="PF02412">
    <property type="entry name" value="TSP_3"/>
    <property type="match status" value="9"/>
</dbReference>
<reference evidence="7" key="1">
    <citation type="submission" date="2021-01" db="EMBL/GenBank/DDBJ databases">
        <authorList>
            <person name="Corre E."/>
            <person name="Pelletier E."/>
            <person name="Niang G."/>
            <person name="Scheremetjew M."/>
            <person name="Finn R."/>
            <person name="Kale V."/>
            <person name="Holt S."/>
            <person name="Cochrane G."/>
            <person name="Meng A."/>
            <person name="Brown T."/>
            <person name="Cohen L."/>
        </authorList>
    </citation>
    <scope>NUCLEOTIDE SEQUENCE</scope>
    <source>
        <strain evidence="7">CCMP125</strain>
    </source>
</reference>
<dbReference type="PANTHER" id="PTHR10199">
    <property type="entry name" value="THROMBOSPONDIN"/>
    <property type="match status" value="1"/>
</dbReference>
<dbReference type="PROSITE" id="PS51234">
    <property type="entry name" value="TSP3"/>
    <property type="match status" value="2"/>
</dbReference>
<evidence type="ECO:0000256" key="3">
    <source>
        <dbReference type="ARBA" id="ARBA00022837"/>
    </source>
</evidence>
<evidence type="ECO:0000259" key="6">
    <source>
        <dbReference type="PROSITE" id="PS50825"/>
    </source>
</evidence>
<dbReference type="EMBL" id="HBHT01025196">
    <property type="protein sequence ID" value="CAD9976793.1"/>
    <property type="molecule type" value="Transcribed_RNA"/>
</dbReference>
<sequence length="791" mass="82670">MEFNFVVSNTWYVFVDRLPYRSLLQLEKLTHLIYRLLVPQVADGVHRISSSNFRFGLTVSGFDSAASFGEYLGFFFLHDSLPNDSFAFFLITAYIGGMGLQPINADSACGSGGPYQETTDISLPTAVLLNGSPSCADGSAPFVQWTASDGVMFDDANIPDPVALVLELGPIEICLEVICGILDPVSCCSTVEVKLEDDDVDTVGNGDDNCLNEPNPEQLDTDGDGLGDVCDDCPFDPLNDADGDGICGDVDNCPSLPNVGQEDADQDGIGDACDTCPLDPYNDQDSDGACGDIDNCPTTSNVDQGDIDQDGLGDACDTCPHDALNDIDLDGVCGDIDNCPFITNADQLDSDGDGAGDACDACILDPWNDMDDDGICGNVDNCPTISNADQVDTDQDGVGDACDDCANDPLNDVDGDGICGDEDNCPFVANPDQTDSDDDGTGDACDVCPQDPLDDQDGDLICGNVDNCPTAWNSDQTDSDADGVGDTCDDCPFDPENDQDDDGECGDTDNCPFVANPDQMDSDADGIGDVCDLCPFDFENDKDGDGVCGDVDNCPFVSNPDQADTDSDTIGDACDNCPGVWNVDQLDSDGDGFGDECDDCPGDASIVVDTINPSIVCPLDIVAMANDNCEAAVSFDISSSDNCMTPPPSIEHLSGIGSGSMYPMGDNTERFGAVDYAGNAVECCFAVQVVNNLPLVNAGGPYIIAVEGCSTAFGPSNGILSGTVADDNAFSTVWSTDCLGHSFDDDSVLGPKMTIASGTEPAVCSVTLTATDCEGPASDSATVSSWFLRRV</sequence>
<evidence type="ECO:0000256" key="1">
    <source>
        <dbReference type="ARBA" id="ARBA00022729"/>
    </source>
</evidence>
<proteinExistence type="predicted"/>
<feature type="repeat" description="TSP type-3" evidence="4">
    <location>
        <begin position="219"/>
        <end position="261"/>
    </location>
</feature>
<keyword evidence="1" id="KW-0732">Signal</keyword>
<evidence type="ECO:0000256" key="2">
    <source>
        <dbReference type="ARBA" id="ARBA00022737"/>
    </source>
</evidence>
<dbReference type="InterPro" id="IPR028974">
    <property type="entry name" value="TSP_type-3_rpt"/>
</dbReference>
<dbReference type="AlphaFoldDB" id="A0A7S3DSD1"/>
<protein>
    <recommendedName>
        <fullName evidence="6">HYR domain-containing protein</fullName>
    </recommendedName>
</protein>
<dbReference type="PROSITE" id="PS50825">
    <property type="entry name" value="HYR"/>
    <property type="match status" value="1"/>
</dbReference>
<dbReference type="Gene3D" id="4.10.1080.10">
    <property type="entry name" value="TSP type-3 repeat"/>
    <property type="match status" value="5"/>
</dbReference>
<feature type="domain" description="HYR" evidence="6">
    <location>
        <begin position="608"/>
        <end position="691"/>
    </location>
</feature>
<organism evidence="7">
    <name type="scientific">Entomoneis paludosa</name>
    <dbReference type="NCBI Taxonomy" id="265537"/>
    <lineage>
        <taxon>Eukaryota</taxon>
        <taxon>Sar</taxon>
        <taxon>Stramenopiles</taxon>
        <taxon>Ochrophyta</taxon>
        <taxon>Bacillariophyta</taxon>
        <taxon>Bacillariophyceae</taxon>
        <taxon>Bacillariophycidae</taxon>
        <taxon>Entomoneidaceae</taxon>
        <taxon>Entomoneis</taxon>
    </lineage>
</organism>
<dbReference type="InterPro" id="IPR017897">
    <property type="entry name" value="Thrombospondin_3_rpt"/>
</dbReference>
<gene>
    <name evidence="7" type="ORF">APAL1065_LOCUS16916</name>
</gene>
<dbReference type="PANTHER" id="PTHR10199:SF100">
    <property type="entry name" value="THROMBOSPONDIN, ISOFORM A"/>
    <property type="match status" value="1"/>
</dbReference>
<keyword evidence="2" id="KW-0677">Repeat</keyword>
<dbReference type="InterPro" id="IPR003367">
    <property type="entry name" value="Thrombospondin_3-like_rpt"/>
</dbReference>
<dbReference type="GO" id="GO:0005509">
    <property type="term" value="F:calcium ion binding"/>
    <property type="evidence" value="ECO:0007669"/>
    <property type="project" value="UniProtKB-UniRule"/>
</dbReference>
<dbReference type="SUPFAM" id="SSF103647">
    <property type="entry name" value="TSP type-3 repeat"/>
    <property type="match status" value="2"/>
</dbReference>
<name>A0A7S3DSD1_9STRA</name>
<evidence type="ECO:0000256" key="4">
    <source>
        <dbReference type="PROSITE-ProRule" id="PRU00634"/>
    </source>
</evidence>
<accession>A0A7S3DSD1</accession>
<keyword evidence="3 4" id="KW-0106">Calcium</keyword>
<feature type="region of interest" description="Disordered" evidence="5">
    <location>
        <begin position="488"/>
        <end position="510"/>
    </location>
</feature>
<feature type="repeat" description="TSP type-3" evidence="4">
    <location>
        <begin position="391"/>
        <end position="433"/>
    </location>
</feature>
<feature type="compositionally biased region" description="Acidic residues" evidence="5">
    <location>
        <begin position="488"/>
        <end position="507"/>
    </location>
</feature>
<feature type="region of interest" description="Disordered" evidence="5">
    <location>
        <begin position="429"/>
        <end position="448"/>
    </location>
</feature>
<dbReference type="InterPro" id="IPR003410">
    <property type="entry name" value="HYR_dom"/>
</dbReference>
<dbReference type="GO" id="GO:0007155">
    <property type="term" value="P:cell adhesion"/>
    <property type="evidence" value="ECO:0007669"/>
    <property type="project" value="InterPro"/>
</dbReference>
<evidence type="ECO:0000256" key="5">
    <source>
        <dbReference type="SAM" id="MobiDB-lite"/>
    </source>
</evidence>
<evidence type="ECO:0000313" key="7">
    <source>
        <dbReference type="EMBL" id="CAD9976793.1"/>
    </source>
</evidence>